<gene>
    <name evidence="11" type="ORF">ATY39_01000</name>
</gene>
<dbReference type="AlphaFoldDB" id="A0A143H8S9"/>
<keyword evidence="12" id="KW-1185">Reference proteome</keyword>
<dbReference type="PROSITE" id="PS50111">
    <property type="entry name" value="CHEMOTAXIS_TRANSDUC_2"/>
    <property type="match status" value="1"/>
</dbReference>
<evidence type="ECO:0000256" key="1">
    <source>
        <dbReference type="ARBA" id="ARBA00004236"/>
    </source>
</evidence>
<comment type="similarity">
    <text evidence="5">Belongs to the methyl-accepting chemotaxis (MCP) protein family.</text>
</comment>
<keyword evidence="8" id="KW-0812">Transmembrane</keyword>
<dbReference type="RefSeq" id="WP_066784524.1">
    <property type="nucleotide sequence ID" value="NZ_CP014806.1"/>
</dbReference>
<evidence type="ECO:0000259" key="9">
    <source>
        <dbReference type="PROSITE" id="PS50111"/>
    </source>
</evidence>
<dbReference type="PROSITE" id="PS50885">
    <property type="entry name" value="HAMP"/>
    <property type="match status" value="1"/>
</dbReference>
<dbReference type="GO" id="GO:0005886">
    <property type="term" value="C:plasma membrane"/>
    <property type="evidence" value="ECO:0007669"/>
    <property type="project" value="UniProtKB-SubCell"/>
</dbReference>
<feature type="domain" description="Methyl-accepting transducer" evidence="9">
    <location>
        <begin position="277"/>
        <end position="513"/>
    </location>
</feature>
<dbReference type="CDD" id="cd11386">
    <property type="entry name" value="MCP_signal"/>
    <property type="match status" value="1"/>
</dbReference>
<keyword evidence="2" id="KW-1003">Cell membrane</keyword>
<feature type="domain" description="HAMP" evidence="10">
    <location>
        <begin position="205"/>
        <end position="258"/>
    </location>
</feature>
<evidence type="ECO:0000256" key="8">
    <source>
        <dbReference type="SAM" id="Phobius"/>
    </source>
</evidence>
<keyword evidence="7" id="KW-0175">Coiled coil</keyword>
<dbReference type="STRING" id="241244.ATY39_01000"/>
<evidence type="ECO:0008006" key="13">
    <source>
        <dbReference type="Google" id="ProtNLM"/>
    </source>
</evidence>
<reference evidence="12" key="2">
    <citation type="submission" date="2016-03" db="EMBL/GenBank/DDBJ databases">
        <authorList>
            <person name="Ploux O."/>
        </authorList>
    </citation>
    <scope>NUCLEOTIDE SEQUENCE [LARGE SCALE GENOMIC DNA]</scope>
    <source>
        <strain evidence="12">PP9</strain>
    </source>
</reference>
<dbReference type="CDD" id="cd06225">
    <property type="entry name" value="HAMP"/>
    <property type="match status" value="1"/>
</dbReference>
<dbReference type="PRINTS" id="PR00260">
    <property type="entry name" value="CHEMTRNSDUCR"/>
</dbReference>
<dbReference type="SUPFAM" id="SSF58104">
    <property type="entry name" value="Methyl-accepting chemotaxis protein (MCP) signaling domain"/>
    <property type="match status" value="1"/>
</dbReference>
<dbReference type="GO" id="GO:0006935">
    <property type="term" value="P:chemotaxis"/>
    <property type="evidence" value="ECO:0007669"/>
    <property type="project" value="InterPro"/>
</dbReference>
<dbReference type="Proteomes" id="UP000076021">
    <property type="component" value="Chromosome"/>
</dbReference>
<dbReference type="Gene3D" id="1.10.287.950">
    <property type="entry name" value="Methyl-accepting chemotaxis protein"/>
    <property type="match status" value="1"/>
</dbReference>
<evidence type="ECO:0000256" key="7">
    <source>
        <dbReference type="SAM" id="Coils"/>
    </source>
</evidence>
<evidence type="ECO:0000256" key="3">
    <source>
        <dbReference type="ARBA" id="ARBA00023136"/>
    </source>
</evidence>
<evidence type="ECO:0000256" key="5">
    <source>
        <dbReference type="ARBA" id="ARBA00029447"/>
    </source>
</evidence>
<comment type="subcellular location">
    <subcellularLocation>
        <location evidence="1">Cell membrane</location>
    </subcellularLocation>
</comment>
<evidence type="ECO:0000256" key="6">
    <source>
        <dbReference type="PROSITE-ProRule" id="PRU00284"/>
    </source>
</evidence>
<dbReference type="GO" id="GO:0007165">
    <property type="term" value="P:signal transduction"/>
    <property type="evidence" value="ECO:0007669"/>
    <property type="project" value="UniProtKB-KW"/>
</dbReference>
<sequence length="563" mass="61839">MSIKKMIRLTIIITAILVILNGLSLGYLAKSISNQNKIERINREDSSIALSLMKNTETKSSNIRTYAESGSSRFLQAYEREVQSSLNADETLKKLKSNQLPEDIIALAEYAITQSEQLKPLEEKAIALAKSEEFVQAKDILYGTEYSLLKDNISSSIDSFDKSLKKLTAKQVAKAKTQVKVSIITMAGLLALFMIYIAVVLSYFSHKMKPIYSLKNFVLEVANGNLAIEPIHHGQEDEIDELSEAFNGMYQNLRDMIHTLTQTSEHLAASSEELYASTEQTNNTTKNVSQKIDQLALDSAMQTDYLTNGTNSVNVVASQISAVAESAASAAKSAANSSDKTVFGGKHLENTVKQIKEIKAEVAETQTSLLELANSSKRINSMLSTITEISEQTNLLALNAAIEAARAGEHGKGFAVVAGEVRKLAEESARSANEIRETTENIEKYMHKTVQQMKQVNLKADDGFNSIQTTGKAFHEIYTMSINLSNEIQEVSTITEEMAAASQETAASLENVNAISQETNSKTQEIANLSEEQYAIVEEITASAEELSQLAETLNKQIQVFQV</sequence>
<reference evidence="11 12" key="1">
    <citation type="journal article" date="2016" name="Genome Announc.">
        <title>Whole-Genome Sequence of Rummeliibacillus stabekisii Strain PP9 Isolated from Antarctic Soil.</title>
        <authorList>
            <person name="da Mota F.F."/>
            <person name="Vollu R.E."/>
            <person name="Jurelevicius D."/>
            <person name="Seldin L."/>
        </authorList>
    </citation>
    <scope>NUCLEOTIDE SEQUENCE [LARGE SCALE GENOMIC DNA]</scope>
    <source>
        <strain evidence="11 12">PP9</strain>
    </source>
</reference>
<keyword evidence="3 8" id="KW-0472">Membrane</keyword>
<name>A0A143H8S9_9BACL</name>
<keyword evidence="8" id="KW-1133">Transmembrane helix</keyword>
<evidence type="ECO:0000256" key="4">
    <source>
        <dbReference type="ARBA" id="ARBA00023224"/>
    </source>
</evidence>
<proteinExistence type="inferred from homology"/>
<dbReference type="SMART" id="SM00283">
    <property type="entry name" value="MA"/>
    <property type="match status" value="1"/>
</dbReference>
<dbReference type="KEGG" id="rst:ATY39_01000"/>
<protein>
    <recommendedName>
        <fullName evidence="13">Methyl-accepting chemotaxis protein</fullName>
    </recommendedName>
</protein>
<dbReference type="Pfam" id="PF00015">
    <property type="entry name" value="MCPsignal"/>
    <property type="match status" value="1"/>
</dbReference>
<dbReference type="Pfam" id="PF00672">
    <property type="entry name" value="HAMP"/>
    <property type="match status" value="1"/>
</dbReference>
<feature type="coiled-coil region" evidence="7">
    <location>
        <begin position="348"/>
        <end position="375"/>
    </location>
</feature>
<evidence type="ECO:0000313" key="12">
    <source>
        <dbReference type="Proteomes" id="UP000076021"/>
    </source>
</evidence>
<dbReference type="InterPro" id="IPR004090">
    <property type="entry name" value="Chemotax_Me-accpt_rcpt"/>
</dbReference>
<keyword evidence="4 6" id="KW-0807">Transducer</keyword>
<dbReference type="PANTHER" id="PTHR32089">
    <property type="entry name" value="METHYL-ACCEPTING CHEMOTAXIS PROTEIN MCPB"/>
    <property type="match status" value="1"/>
</dbReference>
<dbReference type="InterPro" id="IPR003660">
    <property type="entry name" value="HAMP_dom"/>
</dbReference>
<dbReference type="InterPro" id="IPR004089">
    <property type="entry name" value="MCPsignal_dom"/>
</dbReference>
<organism evidence="11 12">
    <name type="scientific">Rummeliibacillus stabekisii</name>
    <dbReference type="NCBI Taxonomy" id="241244"/>
    <lineage>
        <taxon>Bacteria</taxon>
        <taxon>Bacillati</taxon>
        <taxon>Bacillota</taxon>
        <taxon>Bacilli</taxon>
        <taxon>Bacillales</taxon>
        <taxon>Caryophanaceae</taxon>
        <taxon>Rummeliibacillus</taxon>
    </lineage>
</organism>
<dbReference type="OrthoDB" id="107771at2"/>
<accession>A0A143H8S9</accession>
<evidence type="ECO:0000259" key="10">
    <source>
        <dbReference type="PROSITE" id="PS50885"/>
    </source>
</evidence>
<evidence type="ECO:0000313" key="11">
    <source>
        <dbReference type="EMBL" id="AMW98118.1"/>
    </source>
</evidence>
<feature type="transmembrane region" description="Helical" evidence="8">
    <location>
        <begin position="183"/>
        <end position="204"/>
    </location>
</feature>
<evidence type="ECO:0000256" key="2">
    <source>
        <dbReference type="ARBA" id="ARBA00022475"/>
    </source>
</evidence>
<dbReference type="GO" id="GO:0004888">
    <property type="term" value="F:transmembrane signaling receptor activity"/>
    <property type="evidence" value="ECO:0007669"/>
    <property type="project" value="InterPro"/>
</dbReference>
<dbReference type="EMBL" id="CP014806">
    <property type="protein sequence ID" value="AMW98118.1"/>
    <property type="molecule type" value="Genomic_DNA"/>
</dbReference>
<dbReference type="SMART" id="SM00304">
    <property type="entry name" value="HAMP"/>
    <property type="match status" value="1"/>
</dbReference>
<dbReference type="PANTHER" id="PTHR32089:SF112">
    <property type="entry name" value="LYSOZYME-LIKE PROTEIN-RELATED"/>
    <property type="match status" value="1"/>
</dbReference>
<feature type="coiled-coil region" evidence="7">
    <location>
        <begin position="484"/>
        <end position="557"/>
    </location>
</feature>